<gene>
    <name evidence="1" type="ORF">EDD27_5367</name>
</gene>
<organism evidence="1 2">
    <name type="scientific">Nonomuraea polychroma</name>
    <dbReference type="NCBI Taxonomy" id="46176"/>
    <lineage>
        <taxon>Bacteria</taxon>
        <taxon>Bacillati</taxon>
        <taxon>Actinomycetota</taxon>
        <taxon>Actinomycetes</taxon>
        <taxon>Streptosporangiales</taxon>
        <taxon>Streptosporangiaceae</taxon>
        <taxon>Nonomuraea</taxon>
    </lineage>
</organism>
<protein>
    <submittedName>
        <fullName evidence="1">Uncharacterized protein</fullName>
    </submittedName>
</protein>
<dbReference type="Proteomes" id="UP000284824">
    <property type="component" value="Unassembled WGS sequence"/>
</dbReference>
<evidence type="ECO:0000313" key="1">
    <source>
        <dbReference type="EMBL" id="RVX42719.1"/>
    </source>
</evidence>
<name>A0A438MAF7_9ACTN</name>
<keyword evidence="2" id="KW-1185">Reference proteome</keyword>
<dbReference type="AlphaFoldDB" id="A0A438MAF7"/>
<reference evidence="1 2" key="1">
    <citation type="submission" date="2019-01" db="EMBL/GenBank/DDBJ databases">
        <title>Sequencing the genomes of 1000 actinobacteria strains.</title>
        <authorList>
            <person name="Klenk H.-P."/>
        </authorList>
    </citation>
    <scope>NUCLEOTIDE SEQUENCE [LARGE SCALE GENOMIC DNA]</scope>
    <source>
        <strain evidence="1 2">DSM 43925</strain>
    </source>
</reference>
<proteinExistence type="predicted"/>
<dbReference type="EMBL" id="SAUN01000001">
    <property type="protein sequence ID" value="RVX42719.1"/>
    <property type="molecule type" value="Genomic_DNA"/>
</dbReference>
<sequence>MPLGPRVSHLAEAANLVMAVRKRVVNYLEVPLDLAG</sequence>
<accession>A0A438MAF7</accession>
<evidence type="ECO:0000313" key="2">
    <source>
        <dbReference type="Proteomes" id="UP000284824"/>
    </source>
</evidence>
<comment type="caution">
    <text evidence="1">The sequence shown here is derived from an EMBL/GenBank/DDBJ whole genome shotgun (WGS) entry which is preliminary data.</text>
</comment>